<keyword evidence="1" id="KW-0119">Carbohydrate metabolism</keyword>
<organism evidence="1 2">
    <name type="scientific">Chitinophaga flava</name>
    <dbReference type="NCBI Taxonomy" id="2259036"/>
    <lineage>
        <taxon>Bacteria</taxon>
        <taxon>Pseudomonadati</taxon>
        <taxon>Bacteroidota</taxon>
        <taxon>Chitinophagia</taxon>
        <taxon>Chitinophagales</taxon>
        <taxon>Chitinophagaceae</taxon>
        <taxon>Chitinophaga</taxon>
    </lineage>
</organism>
<dbReference type="GO" id="GO:0016798">
    <property type="term" value="F:hydrolase activity, acting on glycosyl bonds"/>
    <property type="evidence" value="ECO:0007669"/>
    <property type="project" value="UniProtKB-KW"/>
</dbReference>
<keyword evidence="1" id="KW-0378">Hydrolase</keyword>
<evidence type="ECO:0000313" key="1">
    <source>
        <dbReference type="EMBL" id="RBL89102.1"/>
    </source>
</evidence>
<dbReference type="Proteomes" id="UP000253410">
    <property type="component" value="Unassembled WGS sequence"/>
</dbReference>
<keyword evidence="1" id="KW-0858">Xylan degradation</keyword>
<dbReference type="OrthoDB" id="9774262at2"/>
<dbReference type="Gene3D" id="3.20.20.80">
    <property type="entry name" value="Glycosidases"/>
    <property type="match status" value="1"/>
</dbReference>
<comment type="caution">
    <text evidence="1">The sequence shown here is derived from an EMBL/GenBank/DDBJ whole genome shotgun (WGS) entry which is preliminary data.</text>
</comment>
<proteinExistence type="predicted"/>
<reference evidence="1 2" key="1">
    <citation type="submission" date="2018-05" db="EMBL/GenBank/DDBJ databases">
        <title>Chitinophaga sp. K3CV102501T nov., isolated from isolated from a monsoon evergreen broad-leaved forest soil.</title>
        <authorList>
            <person name="Lv Y."/>
        </authorList>
    </citation>
    <scope>NUCLEOTIDE SEQUENCE [LARGE SCALE GENOMIC DNA]</scope>
    <source>
        <strain evidence="1 2">GDMCC 1.1325</strain>
    </source>
</reference>
<keyword evidence="1" id="KW-0326">Glycosidase</keyword>
<keyword evidence="2" id="KW-1185">Reference proteome</keyword>
<gene>
    <name evidence="1" type="ORF">DF182_21440</name>
</gene>
<protein>
    <submittedName>
        <fullName evidence="1">1,4-beta-xylanase</fullName>
    </submittedName>
</protein>
<dbReference type="RefSeq" id="WP_113617846.1">
    <property type="nucleotide sequence ID" value="NZ_QFFJ01000002.1"/>
</dbReference>
<dbReference type="EMBL" id="QFFJ01000002">
    <property type="protein sequence ID" value="RBL89102.1"/>
    <property type="molecule type" value="Genomic_DNA"/>
</dbReference>
<sequence>MRYPILFIALMFILSGHVYGQAAWSAEKANAWYQQQGWLRGANFIPSSAVNQLEMWQEATFDPQTIDRELGYAQATGFNIMRVYLHHVAWQQDRAGFKKRLQQYLDLAQKHQIKTMFVFFDDCWRDSYQAGPQPQPIPGVHNSGWLKDPGGLIDRDSTLMDTLSIYVKDIIRTFKDDDRVAIWDLYNEPGHFKHGAKSWPLLKNVVAWARAEAPKQPITIGIWNKEFTDFNQYQLENSDIITFHNYRDSASMREAIDTLLTYNRPLICSEYMKRPNNSTFATHLPMMKAANVGAINWGLVAGKSQTNYPQGNKGGEPEPAIWYHDIFRTDGTPFDKEETDFIRKITSR</sequence>
<dbReference type="InterPro" id="IPR017853">
    <property type="entry name" value="GH"/>
</dbReference>
<keyword evidence="1" id="KW-0624">Polysaccharide degradation</keyword>
<accession>A0A365XRX7</accession>
<dbReference type="GO" id="GO:0045493">
    <property type="term" value="P:xylan catabolic process"/>
    <property type="evidence" value="ECO:0007669"/>
    <property type="project" value="UniProtKB-KW"/>
</dbReference>
<dbReference type="SUPFAM" id="SSF51445">
    <property type="entry name" value="(Trans)glycosidases"/>
    <property type="match status" value="1"/>
</dbReference>
<name>A0A365XRX7_9BACT</name>
<evidence type="ECO:0000313" key="2">
    <source>
        <dbReference type="Proteomes" id="UP000253410"/>
    </source>
</evidence>
<dbReference type="AlphaFoldDB" id="A0A365XRX7"/>